<reference evidence="2 3" key="1">
    <citation type="submission" date="2017-06" db="EMBL/GenBank/DDBJ databases">
        <title>Sequencing and comparative analysis of myxobacterial genomes.</title>
        <authorList>
            <person name="Rupp O."/>
            <person name="Goesmann A."/>
            <person name="Sogaard-Andersen L."/>
        </authorList>
    </citation>
    <scope>NUCLEOTIDE SEQUENCE [LARGE SCALE GENOMIC DNA]</scope>
    <source>
        <strain evidence="2 3">DSM 14697</strain>
    </source>
</reference>
<proteinExistence type="predicted"/>
<accession>A0A250JY17</accession>
<organism evidence="2 3">
    <name type="scientific">Corallococcus macrosporus DSM 14697</name>
    <dbReference type="NCBI Taxonomy" id="1189310"/>
    <lineage>
        <taxon>Bacteria</taxon>
        <taxon>Pseudomonadati</taxon>
        <taxon>Myxococcota</taxon>
        <taxon>Myxococcia</taxon>
        <taxon>Myxococcales</taxon>
        <taxon>Cystobacterineae</taxon>
        <taxon>Myxococcaceae</taxon>
        <taxon>Corallococcus</taxon>
    </lineage>
</organism>
<dbReference type="OrthoDB" id="5526342at2"/>
<dbReference type="RefSeq" id="WP_157757528.1">
    <property type="nucleotide sequence ID" value="NZ_CP022203.1"/>
</dbReference>
<dbReference type="EMBL" id="CP022203">
    <property type="protein sequence ID" value="ATB48530.1"/>
    <property type="molecule type" value="Genomic_DNA"/>
</dbReference>
<evidence type="ECO:0000313" key="2">
    <source>
        <dbReference type="EMBL" id="ATB48530.1"/>
    </source>
</evidence>
<name>A0A250JY17_9BACT</name>
<dbReference type="Proteomes" id="UP000217343">
    <property type="component" value="Chromosome"/>
</dbReference>
<protein>
    <recommendedName>
        <fullName evidence="4">Lipoprotein</fullName>
    </recommendedName>
</protein>
<dbReference type="PROSITE" id="PS51257">
    <property type="entry name" value="PROKAR_LIPOPROTEIN"/>
    <property type="match status" value="1"/>
</dbReference>
<sequence>MRTPRLLCLAAAAGLMGCGGESEPPEHQPTQTLPRVAVGVGRPGQYVPVKPGDTLRLQRGCQGSQHVFVSLQAWNLDPLTATVTLALTRQSDGQRVSLPYQLRLPFEPANAQRPAMLSGLLLVVPEPSEALGERVTLEARLEDAGGRSSTDTREGIIQWGPDACP</sequence>
<dbReference type="KEGG" id="mmas:MYMAC_004157"/>
<evidence type="ECO:0008006" key="4">
    <source>
        <dbReference type="Google" id="ProtNLM"/>
    </source>
</evidence>
<gene>
    <name evidence="2" type="ORF">MYMAC_004157</name>
</gene>
<evidence type="ECO:0000313" key="3">
    <source>
        <dbReference type="Proteomes" id="UP000217343"/>
    </source>
</evidence>
<feature type="region of interest" description="Disordered" evidence="1">
    <location>
        <begin position="142"/>
        <end position="165"/>
    </location>
</feature>
<feature type="compositionally biased region" description="Basic and acidic residues" evidence="1">
    <location>
        <begin position="142"/>
        <end position="154"/>
    </location>
</feature>
<keyword evidence="3" id="KW-1185">Reference proteome</keyword>
<evidence type="ECO:0000256" key="1">
    <source>
        <dbReference type="SAM" id="MobiDB-lite"/>
    </source>
</evidence>
<dbReference type="AlphaFoldDB" id="A0A250JY17"/>